<proteinExistence type="predicted"/>
<feature type="non-terminal residue" evidence="2">
    <location>
        <position position="1"/>
    </location>
</feature>
<comment type="caution">
    <text evidence="2">The sequence shown here is derived from an EMBL/GenBank/DDBJ whole genome shotgun (WGS) entry which is preliminary data.</text>
</comment>
<name>A0A921MZN3_9FIRM</name>
<keyword evidence="1" id="KW-1133">Transmembrane helix</keyword>
<evidence type="ECO:0000313" key="2">
    <source>
        <dbReference type="EMBL" id="HJG95985.1"/>
    </source>
</evidence>
<dbReference type="EMBL" id="DYUB01000088">
    <property type="protein sequence ID" value="HJG95985.1"/>
    <property type="molecule type" value="Genomic_DNA"/>
</dbReference>
<evidence type="ECO:0000313" key="3">
    <source>
        <dbReference type="Proteomes" id="UP000776700"/>
    </source>
</evidence>
<evidence type="ECO:0000256" key="1">
    <source>
        <dbReference type="SAM" id="Phobius"/>
    </source>
</evidence>
<reference evidence="2" key="1">
    <citation type="journal article" date="2021" name="PeerJ">
        <title>Extensive microbial diversity within the chicken gut microbiome revealed by metagenomics and culture.</title>
        <authorList>
            <person name="Gilroy R."/>
            <person name="Ravi A."/>
            <person name="Getino M."/>
            <person name="Pursley I."/>
            <person name="Horton D.L."/>
            <person name="Alikhan N.F."/>
            <person name="Baker D."/>
            <person name="Gharbi K."/>
            <person name="Hall N."/>
            <person name="Watson M."/>
            <person name="Adriaenssens E.M."/>
            <person name="Foster-Nyarko E."/>
            <person name="Jarju S."/>
            <person name="Secka A."/>
            <person name="Antonio M."/>
            <person name="Oren A."/>
            <person name="Chaudhuri R.R."/>
            <person name="La Ragione R."/>
            <person name="Hildebrand F."/>
            <person name="Pallen M.J."/>
        </authorList>
    </citation>
    <scope>NUCLEOTIDE SEQUENCE</scope>
    <source>
        <strain evidence="2">1277</strain>
    </source>
</reference>
<reference evidence="2" key="2">
    <citation type="submission" date="2021-09" db="EMBL/GenBank/DDBJ databases">
        <authorList>
            <person name="Gilroy R."/>
        </authorList>
    </citation>
    <scope>NUCLEOTIDE SEQUENCE</scope>
    <source>
        <strain evidence="2">1277</strain>
    </source>
</reference>
<evidence type="ECO:0008006" key="4">
    <source>
        <dbReference type="Google" id="ProtNLM"/>
    </source>
</evidence>
<feature type="transmembrane region" description="Helical" evidence="1">
    <location>
        <begin position="99"/>
        <end position="121"/>
    </location>
</feature>
<dbReference type="AlphaFoldDB" id="A0A921MZN3"/>
<feature type="transmembrane region" description="Helical" evidence="1">
    <location>
        <begin position="189"/>
        <end position="210"/>
    </location>
</feature>
<keyword evidence="1" id="KW-0812">Transmembrane</keyword>
<accession>A0A921MZN3</accession>
<dbReference type="Proteomes" id="UP000776700">
    <property type="component" value="Unassembled WGS sequence"/>
</dbReference>
<keyword evidence="1" id="KW-0472">Membrane</keyword>
<dbReference type="InterPro" id="IPR052536">
    <property type="entry name" value="ABC-4_Integral_Memb_Prot"/>
</dbReference>
<dbReference type="PANTHER" id="PTHR46795:SF3">
    <property type="entry name" value="ABC TRANSPORTER PERMEASE"/>
    <property type="match status" value="1"/>
</dbReference>
<sequence length="221" mass="25321">GTNYNFNLDGMVRGRILTWDNPDFFIIIKDDIFNEIKKSINPLVFKAYEVSDKNNTKSTSAILKSLNSTDTNIFASSKDNSQIFTYYEVYKKNLDESSLILFVVSFLGCVFSCATGSILYFKQLTDATENKGYYNILFKLGITKKEVYLSIVKQNLFIFAIPLFIALFDSIIILNFLTNFISNLIGSSFIIPIFISLISFIFIYFVYYILTVNTYNTIISN</sequence>
<protein>
    <recommendedName>
        <fullName evidence="4">ABC transporter permease</fullName>
    </recommendedName>
</protein>
<gene>
    <name evidence="2" type="ORF">K8V90_02660</name>
</gene>
<dbReference type="PANTHER" id="PTHR46795">
    <property type="entry name" value="ABC TRANSPORTER PERMEASE-RELATED-RELATED"/>
    <property type="match status" value="1"/>
</dbReference>
<organism evidence="2 3">
    <name type="scientific">Romboutsia timonensis</name>
    <dbReference type="NCBI Taxonomy" id="1776391"/>
    <lineage>
        <taxon>Bacteria</taxon>
        <taxon>Bacillati</taxon>
        <taxon>Bacillota</taxon>
        <taxon>Clostridia</taxon>
        <taxon>Peptostreptococcales</taxon>
        <taxon>Peptostreptococcaceae</taxon>
        <taxon>Romboutsia</taxon>
    </lineage>
</organism>
<feature type="transmembrane region" description="Helical" evidence="1">
    <location>
        <begin position="156"/>
        <end position="177"/>
    </location>
</feature>